<dbReference type="STRING" id="152573.SAMN04488051_10635"/>
<dbReference type="InterPro" id="IPR035901">
    <property type="entry name" value="GIY-YIG_endonuc_sf"/>
</dbReference>
<evidence type="ECO:0000259" key="2">
    <source>
        <dbReference type="PROSITE" id="PS50164"/>
    </source>
</evidence>
<organism evidence="3 4">
    <name type="scientific">Alkalimonas amylolytica</name>
    <dbReference type="NCBI Taxonomy" id="152573"/>
    <lineage>
        <taxon>Bacteria</taxon>
        <taxon>Pseudomonadati</taxon>
        <taxon>Pseudomonadota</taxon>
        <taxon>Gammaproteobacteria</taxon>
        <taxon>Alkalimonas</taxon>
    </lineage>
</organism>
<name>A0A1H4DU86_ALKAM</name>
<feature type="domain" description="GIY-YIG" evidence="2">
    <location>
        <begin position="6"/>
        <end position="83"/>
    </location>
</feature>
<dbReference type="AlphaFoldDB" id="A0A1H4DU86"/>
<keyword evidence="3" id="KW-0378">Hydrolase</keyword>
<sequence>MQPSETDWFFYLLRTNRGQIYTGISTDPQRRLRQHNGELAGGAKALRGQRPLQLLYQEPYPCRSSASKAEYQFKQLNKQQKEAFIRLKTDGALASSPLE</sequence>
<proteinExistence type="inferred from homology"/>
<dbReference type="Proteomes" id="UP000198773">
    <property type="component" value="Unassembled WGS sequence"/>
</dbReference>
<dbReference type="SUPFAM" id="SSF82771">
    <property type="entry name" value="GIY-YIG endonuclease"/>
    <property type="match status" value="1"/>
</dbReference>
<comment type="similarity">
    <text evidence="1">Belongs to the UPF0213 family.</text>
</comment>
<dbReference type="RefSeq" id="WP_091343229.1">
    <property type="nucleotide sequence ID" value="NZ_FNRM01000006.1"/>
</dbReference>
<protein>
    <submittedName>
        <fullName evidence="3">Putative endonuclease</fullName>
    </submittedName>
</protein>
<keyword evidence="4" id="KW-1185">Reference proteome</keyword>
<evidence type="ECO:0000313" key="4">
    <source>
        <dbReference type="Proteomes" id="UP000198773"/>
    </source>
</evidence>
<gene>
    <name evidence="3" type="ORF">SAMN04488051_10635</name>
</gene>
<dbReference type="OrthoDB" id="9797095at2"/>
<dbReference type="InterPro" id="IPR050190">
    <property type="entry name" value="UPF0213_domain"/>
</dbReference>
<dbReference type="PANTHER" id="PTHR34477:SF1">
    <property type="entry name" value="UPF0213 PROTEIN YHBQ"/>
    <property type="match status" value="1"/>
</dbReference>
<dbReference type="CDD" id="cd10456">
    <property type="entry name" value="GIY-YIG_UPF0213"/>
    <property type="match status" value="1"/>
</dbReference>
<evidence type="ECO:0000256" key="1">
    <source>
        <dbReference type="ARBA" id="ARBA00007435"/>
    </source>
</evidence>
<evidence type="ECO:0000313" key="3">
    <source>
        <dbReference type="EMBL" id="SEA76167.1"/>
    </source>
</evidence>
<keyword evidence="3" id="KW-0255">Endonuclease</keyword>
<dbReference type="Pfam" id="PF01541">
    <property type="entry name" value="GIY-YIG"/>
    <property type="match status" value="1"/>
</dbReference>
<accession>A0A1H4DU86</accession>
<dbReference type="EMBL" id="FNRM01000006">
    <property type="protein sequence ID" value="SEA76167.1"/>
    <property type="molecule type" value="Genomic_DNA"/>
</dbReference>
<dbReference type="InterPro" id="IPR000305">
    <property type="entry name" value="GIY-YIG_endonuc"/>
</dbReference>
<dbReference type="Gene3D" id="3.40.1440.10">
    <property type="entry name" value="GIY-YIG endonuclease"/>
    <property type="match status" value="1"/>
</dbReference>
<keyword evidence="3" id="KW-0540">Nuclease</keyword>
<dbReference type="GO" id="GO:0004519">
    <property type="term" value="F:endonuclease activity"/>
    <property type="evidence" value="ECO:0007669"/>
    <property type="project" value="UniProtKB-KW"/>
</dbReference>
<reference evidence="3 4" key="1">
    <citation type="submission" date="2016-10" db="EMBL/GenBank/DDBJ databases">
        <authorList>
            <person name="de Groot N.N."/>
        </authorList>
    </citation>
    <scope>NUCLEOTIDE SEQUENCE [LARGE SCALE GENOMIC DNA]</scope>
    <source>
        <strain evidence="3 4">CGMCC 1.3430</strain>
    </source>
</reference>
<dbReference type="PROSITE" id="PS50164">
    <property type="entry name" value="GIY_YIG"/>
    <property type="match status" value="1"/>
</dbReference>
<dbReference type="PANTHER" id="PTHR34477">
    <property type="entry name" value="UPF0213 PROTEIN YHBQ"/>
    <property type="match status" value="1"/>
</dbReference>